<reference evidence="1 2" key="1">
    <citation type="submission" date="2014-04" db="EMBL/GenBank/DDBJ databases">
        <authorList>
            <consortium name="DOE Joint Genome Institute"/>
            <person name="Kuo A."/>
            <person name="Kohler A."/>
            <person name="Nagy L.G."/>
            <person name="Floudas D."/>
            <person name="Copeland A."/>
            <person name="Barry K.W."/>
            <person name="Cichocki N."/>
            <person name="Veneault-Fourrey C."/>
            <person name="LaButti K."/>
            <person name="Lindquist E.A."/>
            <person name="Lipzen A."/>
            <person name="Lundell T."/>
            <person name="Morin E."/>
            <person name="Murat C."/>
            <person name="Sun H."/>
            <person name="Tunlid A."/>
            <person name="Henrissat B."/>
            <person name="Grigoriev I.V."/>
            <person name="Hibbett D.S."/>
            <person name="Martin F."/>
            <person name="Nordberg H.P."/>
            <person name="Cantor M.N."/>
            <person name="Hua S.X."/>
        </authorList>
    </citation>
    <scope>NUCLEOTIDE SEQUENCE [LARGE SCALE GENOMIC DNA]</scope>
    <source>
        <strain evidence="1 2">LaAM-08-1</strain>
    </source>
</reference>
<dbReference type="Proteomes" id="UP000054477">
    <property type="component" value="Unassembled WGS sequence"/>
</dbReference>
<proteinExistence type="predicted"/>
<name>A0A0C9XMB3_9AGAR</name>
<evidence type="ECO:0000313" key="1">
    <source>
        <dbReference type="EMBL" id="KIK06236.1"/>
    </source>
</evidence>
<dbReference type="HOGENOM" id="CLU_2542907_0_0_1"/>
<keyword evidence="2" id="KW-1185">Reference proteome</keyword>
<protein>
    <submittedName>
        <fullName evidence="1">Uncharacterized protein</fullName>
    </submittedName>
</protein>
<reference evidence="2" key="2">
    <citation type="submission" date="2015-01" db="EMBL/GenBank/DDBJ databases">
        <title>Evolutionary Origins and Diversification of the Mycorrhizal Mutualists.</title>
        <authorList>
            <consortium name="DOE Joint Genome Institute"/>
            <consortium name="Mycorrhizal Genomics Consortium"/>
            <person name="Kohler A."/>
            <person name="Kuo A."/>
            <person name="Nagy L.G."/>
            <person name="Floudas D."/>
            <person name="Copeland A."/>
            <person name="Barry K.W."/>
            <person name="Cichocki N."/>
            <person name="Veneault-Fourrey C."/>
            <person name="LaButti K."/>
            <person name="Lindquist E.A."/>
            <person name="Lipzen A."/>
            <person name="Lundell T."/>
            <person name="Morin E."/>
            <person name="Murat C."/>
            <person name="Riley R."/>
            <person name="Ohm R."/>
            <person name="Sun H."/>
            <person name="Tunlid A."/>
            <person name="Henrissat B."/>
            <person name="Grigoriev I.V."/>
            <person name="Hibbett D.S."/>
            <person name="Martin F."/>
        </authorList>
    </citation>
    <scope>NUCLEOTIDE SEQUENCE [LARGE SCALE GENOMIC DNA]</scope>
    <source>
        <strain evidence="2">LaAM-08-1</strain>
    </source>
</reference>
<dbReference type="AlphaFoldDB" id="A0A0C9XMB3"/>
<dbReference type="EMBL" id="KN838554">
    <property type="protein sequence ID" value="KIK06236.1"/>
    <property type="molecule type" value="Genomic_DNA"/>
</dbReference>
<organism evidence="1 2">
    <name type="scientific">Laccaria amethystina LaAM-08-1</name>
    <dbReference type="NCBI Taxonomy" id="1095629"/>
    <lineage>
        <taxon>Eukaryota</taxon>
        <taxon>Fungi</taxon>
        <taxon>Dikarya</taxon>
        <taxon>Basidiomycota</taxon>
        <taxon>Agaricomycotina</taxon>
        <taxon>Agaricomycetes</taxon>
        <taxon>Agaricomycetidae</taxon>
        <taxon>Agaricales</taxon>
        <taxon>Agaricineae</taxon>
        <taxon>Hydnangiaceae</taxon>
        <taxon>Laccaria</taxon>
    </lineage>
</organism>
<sequence length="83" mass="9483">MGAVKSMKRKRNEANSELVRFRGHMTVKPDAGMHLLLLVMSYFRYTRPTQTRSCAGIYDQYLREALICGSQAASLHVSDKFWG</sequence>
<accession>A0A0C9XMB3</accession>
<evidence type="ECO:0000313" key="2">
    <source>
        <dbReference type="Proteomes" id="UP000054477"/>
    </source>
</evidence>
<gene>
    <name evidence="1" type="ORF">K443DRAFT_674520</name>
</gene>